<gene>
    <name evidence="1" type="ORF">F383_32165</name>
</gene>
<sequence length="26" mass="3138">MSFIYPLNHSEYYRIHGKLAPQVPYI</sequence>
<dbReference type="EMBL" id="KN433193">
    <property type="protein sequence ID" value="KHG25643.1"/>
    <property type="molecule type" value="Genomic_DNA"/>
</dbReference>
<evidence type="ECO:0000313" key="2">
    <source>
        <dbReference type="Proteomes" id="UP000032142"/>
    </source>
</evidence>
<name>A0A0B0PGR8_GOSAR</name>
<reference evidence="2" key="1">
    <citation type="submission" date="2014-09" db="EMBL/GenBank/DDBJ databases">
        <authorList>
            <person name="Mudge J."/>
            <person name="Ramaraj T."/>
            <person name="Lindquist I.E."/>
            <person name="Bharti A.K."/>
            <person name="Sundararajan A."/>
            <person name="Cameron C.T."/>
            <person name="Woodward J.E."/>
            <person name="May G.D."/>
            <person name="Brubaker C."/>
            <person name="Broadhvest J."/>
            <person name="Wilkins T.A."/>
        </authorList>
    </citation>
    <scope>NUCLEOTIDE SEQUENCE</scope>
    <source>
        <strain evidence="2">cv. AKA8401</strain>
    </source>
</reference>
<keyword evidence="2" id="KW-1185">Reference proteome</keyword>
<dbReference type="Proteomes" id="UP000032142">
    <property type="component" value="Unassembled WGS sequence"/>
</dbReference>
<proteinExistence type="predicted"/>
<protein>
    <submittedName>
        <fullName evidence="1">Uncharacterized protein</fullName>
    </submittedName>
</protein>
<evidence type="ECO:0000313" key="1">
    <source>
        <dbReference type="EMBL" id="KHG25643.1"/>
    </source>
</evidence>
<dbReference type="AlphaFoldDB" id="A0A0B0PGR8"/>
<organism evidence="1 2">
    <name type="scientific">Gossypium arboreum</name>
    <name type="common">Tree cotton</name>
    <name type="synonym">Gossypium nanking</name>
    <dbReference type="NCBI Taxonomy" id="29729"/>
    <lineage>
        <taxon>Eukaryota</taxon>
        <taxon>Viridiplantae</taxon>
        <taxon>Streptophyta</taxon>
        <taxon>Embryophyta</taxon>
        <taxon>Tracheophyta</taxon>
        <taxon>Spermatophyta</taxon>
        <taxon>Magnoliopsida</taxon>
        <taxon>eudicotyledons</taxon>
        <taxon>Gunneridae</taxon>
        <taxon>Pentapetalae</taxon>
        <taxon>rosids</taxon>
        <taxon>malvids</taxon>
        <taxon>Malvales</taxon>
        <taxon>Malvaceae</taxon>
        <taxon>Malvoideae</taxon>
        <taxon>Gossypium</taxon>
    </lineage>
</organism>
<accession>A0A0B0PGR8</accession>